<evidence type="ECO:0000259" key="6">
    <source>
        <dbReference type="Pfam" id="PF06925"/>
    </source>
</evidence>
<dbReference type="InterPro" id="IPR007235">
    <property type="entry name" value="Glyco_trans_28_C"/>
</dbReference>
<keyword evidence="4" id="KW-0808">Transferase</keyword>
<dbReference type="InterPro" id="IPR009695">
    <property type="entry name" value="Diacylglyc_glucosyltr_N"/>
</dbReference>
<evidence type="ECO:0000256" key="1">
    <source>
        <dbReference type="ARBA" id="ARBA00004370"/>
    </source>
</evidence>
<evidence type="ECO:0000313" key="7">
    <source>
        <dbReference type="EMBL" id="PJF36718.1"/>
    </source>
</evidence>
<sequence>MPHIVYLMSDTGGGHRAACRAIEAALNARYPGTFTGELVDMWRHYTPFPFSTLPDTYVKWVNWSPTTYAAQYWVNDRIWRAKPLSHALCRQMFPRMRQFFQKYPADLYLCAHSVFVRPGIHALRKLGIQKPFITVITDYALPNIMWYDPRVDLTTIPTEPAYRRGLRLGLPPEKMALTGAPVHPKFTTLRMDKAEARAALGWPLTARIVLMIGGGDGMGTLQQTARALDSLRLDAELVIIAGRNAALKKSLEARQWERPTRIYGFVNNIEVMMRAADLLITKAGPATLTEAATVGLPMVISGAIRFQESPNVKYVVSRNAAVYAPSPRKVAAAVAELLADDGARLKVLSEGVKAIAEPQAVWRIAEIVHQHAVKAAER</sequence>
<dbReference type="AlphaFoldDB" id="A0A2M8PGN6"/>
<comment type="subcellular location">
    <subcellularLocation>
        <location evidence="1">Membrane</location>
    </subcellularLocation>
</comment>
<comment type="caution">
    <text evidence="7">The sequence shown here is derived from an EMBL/GenBank/DDBJ whole genome shotgun (WGS) entry which is preliminary data.</text>
</comment>
<reference evidence="7 8" key="1">
    <citation type="submission" date="2017-11" db="EMBL/GenBank/DDBJ databases">
        <title>Evolution of Phototrophy in the Chloroflexi Phylum Driven by Horizontal Gene Transfer.</title>
        <authorList>
            <person name="Ward L.M."/>
            <person name="Hemp J."/>
            <person name="Shih P.M."/>
            <person name="Mcglynn S.E."/>
            <person name="Fischer W."/>
        </authorList>
    </citation>
    <scope>NUCLEOTIDE SEQUENCE [LARGE SCALE GENOMIC DNA]</scope>
    <source>
        <strain evidence="7">JP3_13</strain>
    </source>
</reference>
<proteinExistence type="inferred from homology"/>
<evidence type="ECO:0000259" key="5">
    <source>
        <dbReference type="Pfam" id="PF04101"/>
    </source>
</evidence>
<dbReference type="Proteomes" id="UP000229681">
    <property type="component" value="Unassembled WGS sequence"/>
</dbReference>
<dbReference type="SUPFAM" id="SSF53756">
    <property type="entry name" value="UDP-Glycosyltransferase/glycogen phosphorylase"/>
    <property type="match status" value="1"/>
</dbReference>
<dbReference type="Pfam" id="PF06925">
    <property type="entry name" value="MGDG_synth"/>
    <property type="match status" value="1"/>
</dbReference>
<evidence type="ECO:0000256" key="2">
    <source>
        <dbReference type="ARBA" id="ARBA00006962"/>
    </source>
</evidence>
<evidence type="ECO:0008006" key="9">
    <source>
        <dbReference type="Google" id="ProtNLM"/>
    </source>
</evidence>
<name>A0A2M8PGN6_9CHLR</name>
<dbReference type="EMBL" id="PGTM01000035">
    <property type="protein sequence ID" value="PJF36718.1"/>
    <property type="molecule type" value="Genomic_DNA"/>
</dbReference>
<evidence type="ECO:0000256" key="4">
    <source>
        <dbReference type="ARBA" id="ARBA00022679"/>
    </source>
</evidence>
<dbReference type="PANTHER" id="PTHR43025:SF3">
    <property type="entry name" value="MONOGALACTOSYLDIACYLGLYCEROL SYNTHASE 1, CHLOROPLASTIC"/>
    <property type="match status" value="1"/>
</dbReference>
<dbReference type="PANTHER" id="PTHR43025">
    <property type="entry name" value="MONOGALACTOSYLDIACYLGLYCEROL SYNTHASE"/>
    <property type="match status" value="1"/>
</dbReference>
<gene>
    <name evidence="7" type="ORF">CUN49_04000</name>
</gene>
<evidence type="ECO:0000256" key="3">
    <source>
        <dbReference type="ARBA" id="ARBA00022676"/>
    </source>
</evidence>
<dbReference type="Gene3D" id="3.40.50.2000">
    <property type="entry name" value="Glycogen Phosphorylase B"/>
    <property type="match status" value="1"/>
</dbReference>
<comment type="similarity">
    <text evidence="2">Belongs to the glycosyltransferase 28 family.</text>
</comment>
<dbReference type="GO" id="GO:0009247">
    <property type="term" value="P:glycolipid biosynthetic process"/>
    <property type="evidence" value="ECO:0007669"/>
    <property type="project" value="InterPro"/>
</dbReference>
<dbReference type="InterPro" id="IPR050519">
    <property type="entry name" value="Glycosyltransf_28_UgtP"/>
</dbReference>
<protein>
    <recommendedName>
        <fullName evidence="9">Galactosyldiacylglycerol synthase</fullName>
    </recommendedName>
</protein>
<dbReference type="GO" id="GO:0016758">
    <property type="term" value="F:hexosyltransferase activity"/>
    <property type="evidence" value="ECO:0007669"/>
    <property type="project" value="InterPro"/>
</dbReference>
<organism evidence="7 8">
    <name type="scientific">Candidatus Thermofonsia Clade 1 bacterium</name>
    <dbReference type="NCBI Taxonomy" id="2364210"/>
    <lineage>
        <taxon>Bacteria</taxon>
        <taxon>Bacillati</taxon>
        <taxon>Chloroflexota</taxon>
        <taxon>Candidatus Thermofontia</taxon>
        <taxon>Candidatus Thermofonsia Clade 1</taxon>
    </lineage>
</organism>
<dbReference type="Pfam" id="PF04101">
    <property type="entry name" value="Glyco_tran_28_C"/>
    <property type="match status" value="1"/>
</dbReference>
<dbReference type="GO" id="GO:0016020">
    <property type="term" value="C:membrane"/>
    <property type="evidence" value="ECO:0007669"/>
    <property type="project" value="UniProtKB-SubCell"/>
</dbReference>
<feature type="domain" description="Diacylglycerol glucosyltransferase N-terminal" evidence="6">
    <location>
        <begin position="15"/>
        <end position="182"/>
    </location>
</feature>
<keyword evidence="3" id="KW-0328">Glycosyltransferase</keyword>
<accession>A0A2M8PGN6</accession>
<feature type="domain" description="Glycosyl transferase family 28 C-terminal" evidence="5">
    <location>
        <begin position="209"/>
        <end position="300"/>
    </location>
</feature>
<evidence type="ECO:0000313" key="8">
    <source>
        <dbReference type="Proteomes" id="UP000229681"/>
    </source>
</evidence>